<dbReference type="Pfam" id="PF02469">
    <property type="entry name" value="Fasciclin"/>
    <property type="match status" value="1"/>
</dbReference>
<sequence>MVPFTTRIIKKRLIGGAFVALALAGCESGARQDPLPRPNSLTAVQMPAVSSKHMYHESTKTETSSPVAYDQPPTFSMNDRPLLENITTSLELADYRQALRQAGIFPLLGRNGPFTVFAIPNEPFERYARQVPGGLMNAANAPALKQLLSYTIVRGNWSPRKIARTMAHFKTDRIALKTLGGDVLTVQQDASAGQFVLANTTGHVAKIWLNGAPQSNGTLYIIQDILPPRG</sequence>
<dbReference type="SUPFAM" id="SSF82153">
    <property type="entry name" value="FAS1 domain"/>
    <property type="match status" value="1"/>
</dbReference>
<proteinExistence type="predicted"/>
<dbReference type="InterPro" id="IPR000782">
    <property type="entry name" value="FAS1_domain"/>
</dbReference>
<organism evidence="2 3">
    <name type="scientific">Asaia lannensis NBRC 102526</name>
    <dbReference type="NCBI Taxonomy" id="1307926"/>
    <lineage>
        <taxon>Bacteria</taxon>
        <taxon>Pseudomonadati</taxon>
        <taxon>Pseudomonadota</taxon>
        <taxon>Alphaproteobacteria</taxon>
        <taxon>Acetobacterales</taxon>
        <taxon>Acetobacteraceae</taxon>
        <taxon>Asaia</taxon>
    </lineage>
</organism>
<gene>
    <name evidence="2" type="ORF">NF685_13815</name>
</gene>
<dbReference type="RefSeq" id="WP_252850077.1">
    <property type="nucleotide sequence ID" value="NZ_BAPW01000042.1"/>
</dbReference>
<dbReference type="InterPro" id="IPR036378">
    <property type="entry name" value="FAS1_dom_sf"/>
</dbReference>
<evidence type="ECO:0000259" key="1">
    <source>
        <dbReference type="PROSITE" id="PS50213"/>
    </source>
</evidence>
<keyword evidence="3" id="KW-1185">Reference proteome</keyword>
<dbReference type="EMBL" id="JAMXQU010000015">
    <property type="protein sequence ID" value="MCO6161111.1"/>
    <property type="molecule type" value="Genomic_DNA"/>
</dbReference>
<accession>A0ABT1CJQ7</accession>
<reference evidence="2 3" key="1">
    <citation type="submission" date="2022-06" db="EMBL/GenBank/DDBJ databases">
        <title>Whole-genome of Asaia lannensis strain LMG 27011T.</title>
        <authorList>
            <person name="Sombolestani A."/>
        </authorList>
    </citation>
    <scope>NUCLEOTIDE SEQUENCE [LARGE SCALE GENOMIC DNA]</scope>
    <source>
        <strain evidence="2 3">NBRC 102526</strain>
    </source>
</reference>
<protein>
    <submittedName>
        <fullName evidence="2">Fasciclin domain-containing protein</fullName>
    </submittedName>
</protein>
<evidence type="ECO:0000313" key="3">
    <source>
        <dbReference type="Proteomes" id="UP001523401"/>
    </source>
</evidence>
<comment type="caution">
    <text evidence="2">The sequence shown here is derived from an EMBL/GenBank/DDBJ whole genome shotgun (WGS) entry which is preliminary data.</text>
</comment>
<dbReference type="PROSITE" id="PS51257">
    <property type="entry name" value="PROKAR_LIPOPROTEIN"/>
    <property type="match status" value="1"/>
</dbReference>
<dbReference type="PROSITE" id="PS50213">
    <property type="entry name" value="FAS1"/>
    <property type="match status" value="1"/>
</dbReference>
<name>A0ABT1CJQ7_9PROT</name>
<dbReference type="Gene3D" id="2.30.180.10">
    <property type="entry name" value="FAS1 domain"/>
    <property type="match status" value="1"/>
</dbReference>
<dbReference type="Proteomes" id="UP001523401">
    <property type="component" value="Unassembled WGS sequence"/>
</dbReference>
<evidence type="ECO:0000313" key="2">
    <source>
        <dbReference type="EMBL" id="MCO6161111.1"/>
    </source>
</evidence>
<feature type="domain" description="FAS1" evidence="1">
    <location>
        <begin position="79"/>
        <end position="226"/>
    </location>
</feature>